<gene>
    <name evidence="1" type="ORF">OPDIPICF_04207</name>
</gene>
<evidence type="ECO:0000313" key="1">
    <source>
        <dbReference type="EMBL" id="CAA0098884.1"/>
    </source>
</evidence>
<reference evidence="1 2" key="1">
    <citation type="submission" date="2019-11" db="EMBL/GenBank/DDBJ databases">
        <authorList>
            <person name="Holert J."/>
        </authorList>
    </citation>
    <scope>NUCLEOTIDE SEQUENCE [LARGE SCALE GENOMIC DNA]</scope>
    <source>
        <strain evidence="1">SB11_3</strain>
    </source>
</reference>
<dbReference type="Proteomes" id="UP000441399">
    <property type="component" value="Unassembled WGS sequence"/>
</dbReference>
<dbReference type="OrthoDB" id="237393at2"/>
<keyword evidence="2" id="KW-1185">Reference proteome</keyword>
<organism evidence="1 2">
    <name type="scientific">BD1-7 clade bacterium</name>
    <dbReference type="NCBI Taxonomy" id="2029982"/>
    <lineage>
        <taxon>Bacteria</taxon>
        <taxon>Pseudomonadati</taxon>
        <taxon>Pseudomonadota</taxon>
        <taxon>Gammaproteobacteria</taxon>
        <taxon>Cellvibrionales</taxon>
        <taxon>Spongiibacteraceae</taxon>
        <taxon>BD1-7 clade</taxon>
    </lineage>
</organism>
<dbReference type="PANTHER" id="PTHR41339:SF1">
    <property type="entry name" value="SECRETED PROTEIN"/>
    <property type="match status" value="1"/>
</dbReference>
<dbReference type="AlphaFoldDB" id="A0A5S9P634"/>
<dbReference type="EMBL" id="CACSIO010000005">
    <property type="protein sequence ID" value="CAA0098884.1"/>
    <property type="molecule type" value="Genomic_DNA"/>
</dbReference>
<protein>
    <recommendedName>
        <fullName evidence="3">Lipoprotein</fullName>
    </recommendedName>
</protein>
<proteinExistence type="predicted"/>
<accession>A0A5S9P634</accession>
<name>A0A5S9P634_9GAMM</name>
<evidence type="ECO:0008006" key="3">
    <source>
        <dbReference type="Google" id="ProtNLM"/>
    </source>
</evidence>
<dbReference type="PROSITE" id="PS51257">
    <property type="entry name" value="PROKAR_LIPOPROTEIN"/>
    <property type="match status" value="1"/>
</dbReference>
<sequence>MKIKHLVLPVAVATIFSACSDDDDDGRVAACPAVGNLNVVELSNSRCQLSGTLLQSASIGDAVEWELEGGFKVGDGTNAVTLTINPGTTIYGDDVDAIDYLFVTSGSAIQANGTGARPIRMLSDDAGVNGSGEWGGLFIRGTGENILDYVVVAEAGADVTVAGTTYNNNIVLNGNDENTRLTFVQSHDSAGDGIRIQNGSPRLSWILVTGAQRDGIWYRDFSGLIKDLMVIHRPDLNDQGVGRAGIYASESTASGDFNPRIVNATLVGRDGTSEDASNDPSAREFGILFADNTDQGRFSNILIANFRNGCYETSANANLSGLPAVKGGNIGYLDGIHCANNAGPNPGFGVVRADTNDLTLVGRGNGMGLRYYNGNNTPILFTGMTGNRDFTAGWYLFQVGAITNGLAADPIALNGFNRGDTNNDGVTNTVDIGFAPFLNIDVPFNQDVGDDTNGYDLTHIGSVRSGSDSVSTQFNDWTVATGLGEGFAVVNNNTLPPEVITPIQSTCPATVGNLVPVALDTQDGRNRCEITGMLTLDATIDSSADWVLGGALQVGNQIANTTLTIAGGTTILGGLAESPQAENPDYVLVAPGSSIQAMGSGSNPILMVSDDADMNGSGEWGGLIITGGASNVLDYVVVAEGGAQVVFDVGFGDRDSNENILLINNTEDTRLTFVQSHDSARDGIRIVNGNPRLSWILVTGAARDGIWYQDFTGLIKDLLVIHRPDAGGAESSGRAGIYASASALGVSNPRIVNATLVGRDNSSEDASNDPNAREFGILFADDTRDLRYANILIANFRNGCYEIDSTSDLSGVTTSPVSTSSLDGVHCANEAGPNSNFGVVRSGGENFVSGLVGNGNGSGLRYYNGELNPITFTGETAARPFTSGWYLFTLGSITNGLAADAQALNGFNQGDTNNDGVTNTLDIGFAPFLDSSDPFDQDVGDDTGGYDLTHVGGVRSGSRTSASNRQFDGWTIQTSAGQGFAVPVR</sequence>
<evidence type="ECO:0000313" key="2">
    <source>
        <dbReference type="Proteomes" id="UP000441399"/>
    </source>
</evidence>
<dbReference type="PANTHER" id="PTHR41339">
    <property type="entry name" value="LIPL48"/>
    <property type="match status" value="1"/>
</dbReference>